<sequence length="381" mass="41716">MDSQLREIWATAPGTPFQPTVGKDTQFTVAFTLLLLGVALFGGFALNRSFINIPLLGVPASLALAVGTVYMFCAPPLFKAIASSTRQIYQLLKCISFTAKVHVQITQDGIRFAADHSRVMQGRIPIGGCLLKVQETKTERSPQFQINLAAFLEALQIFGASDVAAKQAKADAEPYRSNLRNYRPDAFSHQTLGVPGTCCLLYEEDGSPLSIILEETGVKTRCNMVTYTPEQPDDIPFDRDDLAFKIIMHSKWLLDSLSELAPMSPTRITISASPNAPYLALSSGGALGSASVDFTSGRDLLDTFTIDTKWTQSFKFDLVKSATEAMRVASKVSFRGDGQGVLSLQFMVEVEGGTTSFLDFRFVPYIAQDDDEIDTDEEEEV</sequence>
<dbReference type="InterPro" id="IPR007915">
    <property type="entry name" value="TMEM258/Ost5"/>
</dbReference>
<accession>A0ABR1VVF3</accession>
<evidence type="ECO:0000256" key="1">
    <source>
        <dbReference type="ARBA" id="ARBA00004123"/>
    </source>
</evidence>
<dbReference type="InterPro" id="IPR046938">
    <property type="entry name" value="DNA_clamp_sf"/>
</dbReference>
<dbReference type="EMBL" id="JAQQWN010000007">
    <property type="protein sequence ID" value="KAK8075226.1"/>
    <property type="molecule type" value="Genomic_DNA"/>
</dbReference>
<keyword evidence="13" id="KW-1185">Reference proteome</keyword>
<proteinExistence type="inferred from homology"/>
<dbReference type="GeneID" id="92047264"/>
<comment type="similarity">
    <text evidence="4">Belongs to the rad1 family.</text>
</comment>
<evidence type="ECO:0000256" key="8">
    <source>
        <dbReference type="ARBA" id="ARBA00023136"/>
    </source>
</evidence>
<dbReference type="Proteomes" id="UP001433268">
    <property type="component" value="Unassembled WGS sequence"/>
</dbReference>
<organism evidence="12 13">
    <name type="scientific">Apiospora hydei</name>
    <dbReference type="NCBI Taxonomy" id="1337664"/>
    <lineage>
        <taxon>Eukaryota</taxon>
        <taxon>Fungi</taxon>
        <taxon>Dikarya</taxon>
        <taxon>Ascomycota</taxon>
        <taxon>Pezizomycotina</taxon>
        <taxon>Sordariomycetes</taxon>
        <taxon>Xylariomycetidae</taxon>
        <taxon>Amphisphaeriales</taxon>
        <taxon>Apiosporaceae</taxon>
        <taxon>Apiospora</taxon>
    </lineage>
</organism>
<keyword evidence="8 11" id="KW-0472">Membrane</keyword>
<dbReference type="PRINTS" id="PR01245">
    <property type="entry name" value="RAD1REC1"/>
</dbReference>
<evidence type="ECO:0000256" key="3">
    <source>
        <dbReference type="ARBA" id="ARBA00009825"/>
    </source>
</evidence>
<dbReference type="Pfam" id="PF05251">
    <property type="entry name" value="Ost5"/>
    <property type="match status" value="1"/>
</dbReference>
<keyword evidence="9" id="KW-0234">DNA repair</keyword>
<evidence type="ECO:0008006" key="14">
    <source>
        <dbReference type="Google" id="ProtNLM"/>
    </source>
</evidence>
<keyword evidence="7 11" id="KW-1133">Transmembrane helix</keyword>
<evidence type="ECO:0000256" key="10">
    <source>
        <dbReference type="ARBA" id="ARBA00023242"/>
    </source>
</evidence>
<dbReference type="InterPro" id="IPR003021">
    <property type="entry name" value="Rad1_Rec1_Rad17"/>
</dbReference>
<feature type="transmembrane region" description="Helical" evidence="11">
    <location>
        <begin position="27"/>
        <end position="46"/>
    </location>
</feature>
<dbReference type="CDD" id="cd00577">
    <property type="entry name" value="PCNA"/>
    <property type="match status" value="1"/>
</dbReference>
<name>A0ABR1VVF3_9PEZI</name>
<evidence type="ECO:0000313" key="12">
    <source>
        <dbReference type="EMBL" id="KAK8075226.1"/>
    </source>
</evidence>
<dbReference type="PANTHER" id="PTHR10870">
    <property type="entry name" value="CELL CYCLE CHECKPOINT PROTEIN RAD1"/>
    <property type="match status" value="1"/>
</dbReference>
<feature type="transmembrane region" description="Helical" evidence="11">
    <location>
        <begin position="53"/>
        <end position="72"/>
    </location>
</feature>
<keyword evidence="10" id="KW-0539">Nucleus</keyword>
<evidence type="ECO:0000256" key="7">
    <source>
        <dbReference type="ARBA" id="ARBA00022989"/>
    </source>
</evidence>
<evidence type="ECO:0000256" key="11">
    <source>
        <dbReference type="SAM" id="Phobius"/>
    </source>
</evidence>
<dbReference type="Pfam" id="PF02144">
    <property type="entry name" value="Rad1"/>
    <property type="match status" value="1"/>
</dbReference>
<evidence type="ECO:0000256" key="9">
    <source>
        <dbReference type="ARBA" id="ARBA00023204"/>
    </source>
</evidence>
<protein>
    <recommendedName>
        <fullName evidence="14">DNA repair exonuclease rad1</fullName>
    </recommendedName>
</protein>
<keyword evidence="6" id="KW-0227">DNA damage</keyword>
<comment type="similarity">
    <text evidence="3">Belongs to the OST5 family.</text>
</comment>
<dbReference type="PANTHER" id="PTHR10870:SF0">
    <property type="entry name" value="CELL CYCLE CHECKPOINT PROTEIN RAD1"/>
    <property type="match status" value="1"/>
</dbReference>
<gene>
    <name evidence="12" type="ORF">PG997_009889</name>
</gene>
<reference evidence="12 13" key="1">
    <citation type="submission" date="2023-01" db="EMBL/GenBank/DDBJ databases">
        <title>Analysis of 21 Apiospora genomes using comparative genomics revels a genus with tremendous synthesis potential of carbohydrate active enzymes and secondary metabolites.</title>
        <authorList>
            <person name="Sorensen T."/>
        </authorList>
    </citation>
    <scope>NUCLEOTIDE SEQUENCE [LARGE SCALE GENOMIC DNA]</scope>
    <source>
        <strain evidence="12 13">CBS 114990</strain>
    </source>
</reference>
<dbReference type="SUPFAM" id="SSF55979">
    <property type="entry name" value="DNA clamp"/>
    <property type="match status" value="1"/>
</dbReference>
<dbReference type="RefSeq" id="XP_066666166.1">
    <property type="nucleotide sequence ID" value="XM_066814204.1"/>
</dbReference>
<evidence type="ECO:0000256" key="2">
    <source>
        <dbReference type="ARBA" id="ARBA00004141"/>
    </source>
</evidence>
<comment type="subcellular location">
    <subcellularLocation>
        <location evidence="2">Membrane</location>
        <topology evidence="2">Multi-pass membrane protein</topology>
    </subcellularLocation>
    <subcellularLocation>
        <location evidence="1">Nucleus</location>
    </subcellularLocation>
</comment>
<comment type="caution">
    <text evidence="12">The sequence shown here is derived from an EMBL/GenBank/DDBJ whole genome shotgun (WGS) entry which is preliminary data.</text>
</comment>
<evidence type="ECO:0000256" key="6">
    <source>
        <dbReference type="ARBA" id="ARBA00022763"/>
    </source>
</evidence>
<keyword evidence="5 11" id="KW-0812">Transmembrane</keyword>
<evidence type="ECO:0000313" key="13">
    <source>
        <dbReference type="Proteomes" id="UP001433268"/>
    </source>
</evidence>
<dbReference type="Gene3D" id="3.70.10.10">
    <property type="match status" value="1"/>
</dbReference>
<dbReference type="PRINTS" id="PR01246">
    <property type="entry name" value="RAD1REPAIR"/>
</dbReference>
<dbReference type="InterPro" id="IPR003011">
    <property type="entry name" value="Cell_cycle_checkpoint_Rad1"/>
</dbReference>
<evidence type="ECO:0000256" key="5">
    <source>
        <dbReference type="ARBA" id="ARBA00022692"/>
    </source>
</evidence>
<evidence type="ECO:0000256" key="4">
    <source>
        <dbReference type="ARBA" id="ARBA00010991"/>
    </source>
</evidence>